<dbReference type="RefSeq" id="WP_263572413.1">
    <property type="nucleotide sequence ID" value="NZ_JAJIRN010000007.1"/>
</dbReference>
<sequence length="178" mass="19175">MTEQTISIRALAPSDCLGELTALLHKAYASLGAQGWNFTGVDQSVEVTAKRVATGHCLVALQGGAMVGTVMVRGPYRPGVDAWYLDTPWYTRADTAILSQFAVDPQCQGQGLGARLMQAAEAWGRAQGMAYVALDTARPAEHLQRRYAASGYRAMCEIQWEGKTYASVLMVKTLAEGS</sequence>
<evidence type="ECO:0000256" key="1">
    <source>
        <dbReference type="ARBA" id="ARBA00022679"/>
    </source>
</evidence>
<protein>
    <submittedName>
        <fullName evidence="4">GNAT family N-acetyltransferase</fullName>
    </submittedName>
</protein>
<dbReference type="InterPro" id="IPR016181">
    <property type="entry name" value="Acyl_CoA_acyltransferase"/>
</dbReference>
<dbReference type="Pfam" id="PF00583">
    <property type="entry name" value="Acetyltransf_1"/>
    <property type="match status" value="1"/>
</dbReference>
<comment type="caution">
    <text evidence="4">The sequence shown here is derived from an EMBL/GenBank/DDBJ whole genome shotgun (WGS) entry which is preliminary data.</text>
</comment>
<dbReference type="InterPro" id="IPR000182">
    <property type="entry name" value="GNAT_dom"/>
</dbReference>
<dbReference type="PROSITE" id="PS51186">
    <property type="entry name" value="GNAT"/>
    <property type="match status" value="1"/>
</dbReference>
<dbReference type="Gene3D" id="3.40.630.30">
    <property type="match status" value="1"/>
</dbReference>
<dbReference type="PANTHER" id="PTHR43877:SF2">
    <property type="entry name" value="AMINOALKYLPHOSPHONATE N-ACETYLTRANSFERASE-RELATED"/>
    <property type="match status" value="1"/>
</dbReference>
<reference evidence="4 5" key="1">
    <citation type="submission" date="2021-11" db="EMBL/GenBank/DDBJ databases">
        <authorList>
            <person name="Liang Q."/>
            <person name="Mou H."/>
            <person name="Liu Z."/>
        </authorList>
    </citation>
    <scope>NUCLEOTIDE SEQUENCE [LARGE SCALE GENOMIC DNA]</scope>
    <source>
        <strain evidence="4 5">CHU3</strain>
    </source>
</reference>
<dbReference type="EMBL" id="JAJIRN010000007">
    <property type="protein sequence ID" value="MCV2369832.1"/>
    <property type="molecule type" value="Genomic_DNA"/>
</dbReference>
<keyword evidence="1" id="KW-0808">Transferase</keyword>
<organism evidence="4 5">
    <name type="scientific">Roseateles oligotrophus</name>
    <dbReference type="NCBI Taxonomy" id="1769250"/>
    <lineage>
        <taxon>Bacteria</taxon>
        <taxon>Pseudomonadati</taxon>
        <taxon>Pseudomonadota</taxon>
        <taxon>Betaproteobacteria</taxon>
        <taxon>Burkholderiales</taxon>
        <taxon>Sphaerotilaceae</taxon>
        <taxon>Roseateles</taxon>
    </lineage>
</organism>
<name>A0ABT2YID1_9BURK</name>
<dbReference type="SUPFAM" id="SSF55729">
    <property type="entry name" value="Acyl-CoA N-acyltransferases (Nat)"/>
    <property type="match status" value="1"/>
</dbReference>
<dbReference type="InterPro" id="IPR050832">
    <property type="entry name" value="Bact_Acetyltransf"/>
</dbReference>
<keyword evidence="2" id="KW-0012">Acyltransferase</keyword>
<evidence type="ECO:0000256" key="2">
    <source>
        <dbReference type="ARBA" id="ARBA00023315"/>
    </source>
</evidence>
<gene>
    <name evidence="4" type="ORF">LNV07_17255</name>
</gene>
<feature type="domain" description="N-acetyltransferase" evidence="3">
    <location>
        <begin position="6"/>
        <end position="175"/>
    </location>
</feature>
<dbReference type="Proteomes" id="UP001209701">
    <property type="component" value="Unassembled WGS sequence"/>
</dbReference>
<accession>A0ABT2YID1</accession>
<dbReference type="CDD" id="cd04301">
    <property type="entry name" value="NAT_SF"/>
    <property type="match status" value="1"/>
</dbReference>
<evidence type="ECO:0000313" key="5">
    <source>
        <dbReference type="Proteomes" id="UP001209701"/>
    </source>
</evidence>
<evidence type="ECO:0000259" key="3">
    <source>
        <dbReference type="PROSITE" id="PS51186"/>
    </source>
</evidence>
<evidence type="ECO:0000313" key="4">
    <source>
        <dbReference type="EMBL" id="MCV2369832.1"/>
    </source>
</evidence>
<dbReference type="PANTHER" id="PTHR43877">
    <property type="entry name" value="AMINOALKYLPHOSPHONATE N-ACETYLTRANSFERASE-RELATED-RELATED"/>
    <property type="match status" value="1"/>
</dbReference>
<keyword evidence="5" id="KW-1185">Reference proteome</keyword>
<proteinExistence type="predicted"/>